<evidence type="ECO:0000313" key="5">
    <source>
        <dbReference type="Proteomes" id="UP000235392"/>
    </source>
</evidence>
<evidence type="ECO:0000313" key="2">
    <source>
        <dbReference type="EMBL" id="PLW19001.1"/>
    </source>
</evidence>
<evidence type="ECO:0008006" key="6">
    <source>
        <dbReference type="Google" id="ProtNLM"/>
    </source>
</evidence>
<evidence type="ECO:0000256" key="1">
    <source>
        <dbReference type="SAM" id="SignalP"/>
    </source>
</evidence>
<evidence type="ECO:0000313" key="4">
    <source>
        <dbReference type="Proteomes" id="UP000235388"/>
    </source>
</evidence>
<keyword evidence="1" id="KW-0732">Signal</keyword>
<proteinExistence type="predicted"/>
<reference evidence="4 5" key="1">
    <citation type="submission" date="2017-11" db="EMBL/GenBank/DDBJ databases">
        <title>De novo assembly and phasing of dikaryotic genomes from two isolates of Puccinia coronata f. sp. avenae, the causal agent of oat crown rust.</title>
        <authorList>
            <person name="Miller M.E."/>
            <person name="Zhang Y."/>
            <person name="Omidvar V."/>
            <person name="Sperschneider J."/>
            <person name="Schwessinger B."/>
            <person name="Raley C."/>
            <person name="Palmer J.M."/>
            <person name="Garnica D."/>
            <person name="Upadhyaya N."/>
            <person name="Rathjen J."/>
            <person name="Taylor J.M."/>
            <person name="Park R.F."/>
            <person name="Dodds P.N."/>
            <person name="Hirsch C.D."/>
            <person name="Kianian S.F."/>
            <person name="Figueroa M."/>
        </authorList>
    </citation>
    <scope>NUCLEOTIDE SEQUENCE [LARGE SCALE GENOMIC DNA]</scope>
    <source>
        <strain evidence="3">12NC29</strain>
        <strain evidence="2">12SD80</strain>
    </source>
</reference>
<organism evidence="3 4">
    <name type="scientific">Puccinia coronata f. sp. avenae</name>
    <dbReference type="NCBI Taxonomy" id="200324"/>
    <lineage>
        <taxon>Eukaryota</taxon>
        <taxon>Fungi</taxon>
        <taxon>Dikarya</taxon>
        <taxon>Basidiomycota</taxon>
        <taxon>Pucciniomycotina</taxon>
        <taxon>Pucciniomycetes</taxon>
        <taxon>Pucciniales</taxon>
        <taxon>Pucciniaceae</taxon>
        <taxon>Puccinia</taxon>
    </lineage>
</organism>
<feature type="signal peptide" evidence="1">
    <location>
        <begin position="1"/>
        <end position="25"/>
    </location>
</feature>
<sequence>MKPLMSSPRVLAALALLPFLGRNIAMLLGHEVWCEQTFPTKTSTETNFSLCHQTSTCTAVIKSQIKTDKCTRCGNVVSEKWTVLQPCPHHHPPATAE</sequence>
<dbReference type="Proteomes" id="UP000235392">
    <property type="component" value="Unassembled WGS sequence"/>
</dbReference>
<evidence type="ECO:0000313" key="3">
    <source>
        <dbReference type="EMBL" id="PLW20084.1"/>
    </source>
</evidence>
<dbReference type="EMBL" id="PGCJ01000803">
    <property type="protein sequence ID" value="PLW20084.1"/>
    <property type="molecule type" value="Genomic_DNA"/>
</dbReference>
<gene>
    <name evidence="3" type="ORF">PCANC_12051</name>
    <name evidence="2" type="ORF">PCASD_20119</name>
</gene>
<protein>
    <recommendedName>
        <fullName evidence="6">Secreted protein</fullName>
    </recommendedName>
</protein>
<name>A0A2N5T3P6_9BASI</name>
<dbReference type="Proteomes" id="UP000235388">
    <property type="component" value="Unassembled WGS sequence"/>
</dbReference>
<feature type="chain" id="PRO_5015083650" description="Secreted protein" evidence="1">
    <location>
        <begin position="26"/>
        <end position="97"/>
    </location>
</feature>
<dbReference type="EMBL" id="PGCI01000722">
    <property type="protein sequence ID" value="PLW19001.1"/>
    <property type="molecule type" value="Genomic_DNA"/>
</dbReference>
<dbReference type="AlphaFoldDB" id="A0A2N5T3P6"/>
<comment type="caution">
    <text evidence="3">The sequence shown here is derived from an EMBL/GenBank/DDBJ whole genome shotgun (WGS) entry which is preliminary data.</text>
</comment>
<accession>A0A2N5T3P6</accession>
<keyword evidence="4" id="KW-1185">Reference proteome</keyword>